<reference evidence="2 3" key="1">
    <citation type="submission" date="2020-09" db="EMBL/GenBank/DDBJ databases">
        <authorList>
            <person name="Tanuku N.R.S."/>
        </authorList>
    </citation>
    <scope>NUCLEOTIDE SEQUENCE [LARGE SCALE GENOMIC DNA]</scope>
    <source>
        <strain evidence="2 3">AK62</strain>
    </source>
</reference>
<accession>A0ABS3Z8G7</accession>
<dbReference type="Proteomes" id="UP000810171">
    <property type="component" value="Unassembled WGS sequence"/>
</dbReference>
<name>A0ABS3Z8G7_9GAMM</name>
<evidence type="ECO:0008006" key="4">
    <source>
        <dbReference type="Google" id="ProtNLM"/>
    </source>
</evidence>
<dbReference type="RefSeq" id="WP_209286594.1">
    <property type="nucleotide sequence ID" value="NZ_JACVEW010000005.1"/>
</dbReference>
<evidence type="ECO:0000313" key="3">
    <source>
        <dbReference type="Proteomes" id="UP000810171"/>
    </source>
</evidence>
<feature type="region of interest" description="Disordered" evidence="1">
    <location>
        <begin position="163"/>
        <end position="188"/>
    </location>
</feature>
<evidence type="ECO:0000313" key="2">
    <source>
        <dbReference type="EMBL" id="MBP0047972.1"/>
    </source>
</evidence>
<sequence length="338" mass="37714">MRERLMLGGVKVSVAVVAVAMLLAGCKSQDIKPADQDALLRGVLAVSQGQYWFESCLGGERLAVAALPEVLEQAYRRQSLGDDWPVYVEAFGRIEASHVELSRGVVLGGGARACQFGLDGIELRGVSEDGAVVFDLTRDQIRVRFRDRLMHLAFERPEPEAADIENPRPRRHWKQQMQSSNRRHKVSLSVAPEACTGPRGGWYGMSMEADVNGRYFKGCARLGDLSHWPLRERYTTLASVATRRIDLMLMPDGLLVWREDYLNDQPLLEHDGHWRRVSSDRIELSLDGRGSGPALVFSVSPNGELNLAAYHPAYGNELTLAPAAGPMRYDSGELDWWR</sequence>
<proteinExistence type="predicted"/>
<dbReference type="EMBL" id="JACVEW010000005">
    <property type="protein sequence ID" value="MBP0047972.1"/>
    <property type="molecule type" value="Genomic_DNA"/>
</dbReference>
<protein>
    <recommendedName>
        <fullName evidence="4">Lipoprotein</fullName>
    </recommendedName>
</protein>
<organism evidence="2 3">
    <name type="scientific">Marinobacterium alkalitolerans</name>
    <dbReference type="NCBI Taxonomy" id="1542925"/>
    <lineage>
        <taxon>Bacteria</taxon>
        <taxon>Pseudomonadati</taxon>
        <taxon>Pseudomonadota</taxon>
        <taxon>Gammaproteobacteria</taxon>
        <taxon>Oceanospirillales</taxon>
        <taxon>Oceanospirillaceae</taxon>
        <taxon>Marinobacterium</taxon>
    </lineage>
</organism>
<gene>
    <name evidence="2" type="ORF">H9C73_04440</name>
</gene>
<evidence type="ECO:0000256" key="1">
    <source>
        <dbReference type="SAM" id="MobiDB-lite"/>
    </source>
</evidence>
<comment type="caution">
    <text evidence="2">The sequence shown here is derived from an EMBL/GenBank/DDBJ whole genome shotgun (WGS) entry which is preliminary data.</text>
</comment>
<keyword evidence="3" id="KW-1185">Reference proteome</keyword>
<dbReference type="PROSITE" id="PS51257">
    <property type="entry name" value="PROKAR_LIPOPROTEIN"/>
    <property type="match status" value="1"/>
</dbReference>